<keyword evidence="4 6" id="KW-1133">Transmembrane helix</keyword>
<organism evidence="7 8">
    <name type="scientific">Clostridium beijerinckii</name>
    <name type="common">Clostridium MP</name>
    <dbReference type="NCBI Taxonomy" id="1520"/>
    <lineage>
        <taxon>Bacteria</taxon>
        <taxon>Bacillati</taxon>
        <taxon>Bacillota</taxon>
        <taxon>Clostridia</taxon>
        <taxon>Eubacteriales</taxon>
        <taxon>Clostridiaceae</taxon>
        <taxon>Clostridium</taxon>
    </lineage>
</organism>
<keyword evidence="3 6" id="KW-0812">Transmembrane</keyword>
<keyword evidence="5 6" id="KW-0472">Membrane</keyword>
<dbReference type="Proteomes" id="UP000031866">
    <property type="component" value="Chromosome"/>
</dbReference>
<evidence type="ECO:0000256" key="4">
    <source>
        <dbReference type="ARBA" id="ARBA00022989"/>
    </source>
</evidence>
<feature type="transmembrane region" description="Helical" evidence="6">
    <location>
        <begin position="119"/>
        <end position="135"/>
    </location>
</feature>
<feature type="transmembrane region" description="Helical" evidence="6">
    <location>
        <begin position="40"/>
        <end position="63"/>
    </location>
</feature>
<feature type="transmembrane region" description="Helical" evidence="6">
    <location>
        <begin position="176"/>
        <end position="193"/>
    </location>
</feature>
<dbReference type="KEGG" id="cbei:LF65_03665"/>
<dbReference type="GO" id="GO:0033228">
    <property type="term" value="P:cysteine export across plasma membrane"/>
    <property type="evidence" value="ECO:0007669"/>
    <property type="project" value="TreeGrafter"/>
</dbReference>
<reference evidence="8" key="1">
    <citation type="submission" date="2014-12" db="EMBL/GenBank/DDBJ databases">
        <title>Genome sequence of Clostridium beijerinckii strain 59B.</title>
        <authorList>
            <person name="Little G.T."/>
            <person name="Minton N.P."/>
        </authorList>
    </citation>
    <scope>NUCLEOTIDE SEQUENCE [LARGE SCALE GENOMIC DNA]</scope>
    <source>
        <strain evidence="8">59B</strain>
    </source>
</reference>
<dbReference type="RefSeq" id="WP_041897894.1">
    <property type="nucleotide sequence ID" value="NZ_CP010086.2"/>
</dbReference>
<dbReference type="Pfam" id="PF01810">
    <property type="entry name" value="LysE"/>
    <property type="match status" value="1"/>
</dbReference>
<keyword evidence="2" id="KW-1003">Cell membrane</keyword>
<evidence type="ECO:0000313" key="8">
    <source>
        <dbReference type="Proteomes" id="UP000031866"/>
    </source>
</evidence>
<comment type="subcellular location">
    <subcellularLocation>
        <location evidence="1">Cell membrane</location>
        <topology evidence="1">Multi-pass membrane protein</topology>
    </subcellularLocation>
</comment>
<accession>A0A0B5QPN7</accession>
<dbReference type="PANTHER" id="PTHR30086">
    <property type="entry name" value="ARGININE EXPORTER PROTEIN ARGO"/>
    <property type="match status" value="1"/>
</dbReference>
<feature type="transmembrane region" description="Helical" evidence="6">
    <location>
        <begin position="141"/>
        <end position="164"/>
    </location>
</feature>
<evidence type="ECO:0000256" key="3">
    <source>
        <dbReference type="ARBA" id="ARBA00022692"/>
    </source>
</evidence>
<dbReference type="InterPro" id="IPR001123">
    <property type="entry name" value="LeuE-type"/>
</dbReference>
<dbReference type="EMBL" id="CP010086">
    <property type="protein sequence ID" value="AJH00222.1"/>
    <property type="molecule type" value="Genomic_DNA"/>
</dbReference>
<gene>
    <name evidence="7" type="ORF">LF65_03665</name>
</gene>
<name>A0A0B5QPN7_CLOBE</name>
<dbReference type="OrthoDB" id="198428at2"/>
<protein>
    <submittedName>
        <fullName evidence="7">Lysine transporter LysE</fullName>
    </submittedName>
</protein>
<dbReference type="GO" id="GO:0015171">
    <property type="term" value="F:amino acid transmembrane transporter activity"/>
    <property type="evidence" value="ECO:0007669"/>
    <property type="project" value="TreeGrafter"/>
</dbReference>
<evidence type="ECO:0000256" key="2">
    <source>
        <dbReference type="ARBA" id="ARBA00022475"/>
    </source>
</evidence>
<evidence type="ECO:0000256" key="6">
    <source>
        <dbReference type="SAM" id="Phobius"/>
    </source>
</evidence>
<evidence type="ECO:0000256" key="1">
    <source>
        <dbReference type="ARBA" id="ARBA00004651"/>
    </source>
</evidence>
<dbReference type="GO" id="GO:0005886">
    <property type="term" value="C:plasma membrane"/>
    <property type="evidence" value="ECO:0007669"/>
    <property type="project" value="UniProtKB-SubCell"/>
</dbReference>
<evidence type="ECO:0000256" key="5">
    <source>
        <dbReference type="ARBA" id="ARBA00023136"/>
    </source>
</evidence>
<proteinExistence type="predicted"/>
<dbReference type="STRING" id="1520.LF65_03665"/>
<sequence length="203" mass="22976">MFNLSALLSYVFVSTFTPGPNNIMSMTNGTNFGYKKTLKFVLGATAGMALIMLLCGYLNLFLFKLLPNIKLSIEVFSSAYIIYLAIKILKSSSNSNAINDYSINTFKSGMLMQFMNPKTILYSITVTSIFIIPYYKLSIILYLFAIFLALVGFISMSYWTLFGVLFQKILSRHRKLFNIVMASLLVYCALSVPDFKLLIHLFI</sequence>
<dbReference type="PANTHER" id="PTHR30086:SF20">
    <property type="entry name" value="ARGININE EXPORTER PROTEIN ARGO-RELATED"/>
    <property type="match status" value="1"/>
</dbReference>
<evidence type="ECO:0000313" key="7">
    <source>
        <dbReference type="EMBL" id="AJH00222.1"/>
    </source>
</evidence>
<dbReference type="AlphaFoldDB" id="A0A0B5QPN7"/>